<dbReference type="InterPro" id="IPR050789">
    <property type="entry name" value="Diverse_Enzym_Activities"/>
</dbReference>
<feature type="domain" description="Beta-lactamase-related" evidence="2">
    <location>
        <begin position="65"/>
        <end position="356"/>
    </location>
</feature>
<dbReference type="Pfam" id="PF00144">
    <property type="entry name" value="Beta-lactamase"/>
    <property type="match status" value="1"/>
</dbReference>
<name>A0ABW5EI68_9BURK</name>
<evidence type="ECO:0000313" key="4">
    <source>
        <dbReference type="Proteomes" id="UP001597287"/>
    </source>
</evidence>
<accession>A0ABW5EI68</accession>
<dbReference type="GO" id="GO:0016787">
    <property type="term" value="F:hydrolase activity"/>
    <property type="evidence" value="ECO:0007669"/>
    <property type="project" value="UniProtKB-KW"/>
</dbReference>
<gene>
    <name evidence="3" type="ORF">ACFSPV_03690</name>
</gene>
<proteinExistence type="predicted"/>
<dbReference type="PANTHER" id="PTHR43283">
    <property type="entry name" value="BETA-LACTAMASE-RELATED"/>
    <property type="match status" value="1"/>
</dbReference>
<dbReference type="Gene3D" id="3.40.710.10">
    <property type="entry name" value="DD-peptidase/beta-lactamase superfamily"/>
    <property type="match status" value="1"/>
</dbReference>
<evidence type="ECO:0000313" key="3">
    <source>
        <dbReference type="EMBL" id="MFD2317792.1"/>
    </source>
</evidence>
<sequence>MTNNGFRIDRRRWLQTGAALAALGCTACASVGQGGASSTGTGLADDLGERLDRGVQSGELANLHALVVMRHGRLALERYFEGEDERWGEPLGKVAFNTDSLHDVRSVSKSIVGLLYGMALAEGKVPALDTPLVQAFPAYSDLAADEGRRGILVSHALGMTMGLQWDEEIPYSDPRNSEIAMERSSDRYRYVLEQPVVAPPGERWCYSGGATALLGHLIAQGSGMPLLDYARHKLFAPLGIDKAEWTPGTNGEAAAASGLRLRARDLARIGQLVLQQGEWPGEGQGGRQGRALVPRNWIVQSMLPRVDAWPGLRYGHHWYVGQTRAGLAYYMAIGLGGQRLVVVPQHSLVYAVFMGNYDSPQQVQRVAAVQGLIAAALR</sequence>
<dbReference type="InterPro" id="IPR006311">
    <property type="entry name" value="TAT_signal"/>
</dbReference>
<protein>
    <submittedName>
        <fullName evidence="3">Serine hydrolase domain-containing protein</fullName>
        <ecNumber evidence="3">3.-.-.-</ecNumber>
    </submittedName>
</protein>
<dbReference type="RefSeq" id="WP_380104470.1">
    <property type="nucleotide sequence ID" value="NZ_JBHSIH010000001.1"/>
</dbReference>
<keyword evidence="3" id="KW-0378">Hydrolase</keyword>
<dbReference type="EC" id="3.-.-.-" evidence="3"/>
<reference evidence="4" key="1">
    <citation type="journal article" date="2019" name="Int. J. Syst. Evol. Microbiol.">
        <title>The Global Catalogue of Microorganisms (GCM) 10K type strain sequencing project: providing services to taxonomists for standard genome sequencing and annotation.</title>
        <authorList>
            <consortium name="The Broad Institute Genomics Platform"/>
            <consortium name="The Broad Institute Genome Sequencing Center for Infectious Disease"/>
            <person name="Wu L."/>
            <person name="Ma J."/>
        </authorList>
    </citation>
    <scope>NUCLEOTIDE SEQUENCE [LARGE SCALE GENOMIC DNA]</scope>
    <source>
        <strain evidence="4">CCUG 62793</strain>
    </source>
</reference>
<evidence type="ECO:0000259" key="2">
    <source>
        <dbReference type="Pfam" id="PF00144"/>
    </source>
</evidence>
<dbReference type="InterPro" id="IPR001466">
    <property type="entry name" value="Beta-lactam-related"/>
</dbReference>
<organism evidence="3 4">
    <name type="scientific">Delftia deserti</name>
    <dbReference type="NCBI Taxonomy" id="1651218"/>
    <lineage>
        <taxon>Bacteria</taxon>
        <taxon>Pseudomonadati</taxon>
        <taxon>Pseudomonadota</taxon>
        <taxon>Betaproteobacteria</taxon>
        <taxon>Burkholderiales</taxon>
        <taxon>Comamonadaceae</taxon>
        <taxon>Delftia</taxon>
    </lineage>
</organism>
<dbReference type="EMBL" id="JBHUIG010000003">
    <property type="protein sequence ID" value="MFD2317792.1"/>
    <property type="molecule type" value="Genomic_DNA"/>
</dbReference>
<dbReference type="SUPFAM" id="SSF56601">
    <property type="entry name" value="beta-lactamase/transpeptidase-like"/>
    <property type="match status" value="1"/>
</dbReference>
<feature type="chain" id="PRO_5046440737" evidence="1">
    <location>
        <begin position="30"/>
        <end position="378"/>
    </location>
</feature>
<dbReference type="PROSITE" id="PS51257">
    <property type="entry name" value="PROKAR_LIPOPROTEIN"/>
    <property type="match status" value="1"/>
</dbReference>
<dbReference type="PROSITE" id="PS51318">
    <property type="entry name" value="TAT"/>
    <property type="match status" value="1"/>
</dbReference>
<keyword evidence="4" id="KW-1185">Reference proteome</keyword>
<comment type="caution">
    <text evidence="3">The sequence shown here is derived from an EMBL/GenBank/DDBJ whole genome shotgun (WGS) entry which is preliminary data.</text>
</comment>
<dbReference type="PANTHER" id="PTHR43283:SF7">
    <property type="entry name" value="BETA-LACTAMASE-RELATED DOMAIN-CONTAINING PROTEIN"/>
    <property type="match status" value="1"/>
</dbReference>
<dbReference type="Proteomes" id="UP001597287">
    <property type="component" value="Unassembled WGS sequence"/>
</dbReference>
<keyword evidence="1" id="KW-0732">Signal</keyword>
<feature type="signal peptide" evidence="1">
    <location>
        <begin position="1"/>
        <end position="29"/>
    </location>
</feature>
<evidence type="ECO:0000256" key="1">
    <source>
        <dbReference type="SAM" id="SignalP"/>
    </source>
</evidence>
<dbReference type="InterPro" id="IPR012338">
    <property type="entry name" value="Beta-lactam/transpept-like"/>
</dbReference>